<dbReference type="RefSeq" id="WP_141150627.1">
    <property type="nucleotide sequence ID" value="NZ_VHLG01000015.1"/>
</dbReference>
<dbReference type="Proteomes" id="UP000318801">
    <property type="component" value="Unassembled WGS sequence"/>
</dbReference>
<feature type="transmembrane region" description="Helical" evidence="6">
    <location>
        <begin position="5"/>
        <end position="24"/>
    </location>
</feature>
<dbReference type="Gene3D" id="1.20.1260.100">
    <property type="entry name" value="TspO/MBR protein"/>
    <property type="match status" value="1"/>
</dbReference>
<comment type="similarity">
    <text evidence="2">Belongs to the TspO/BZRP family.</text>
</comment>
<dbReference type="AlphaFoldDB" id="A0A506U2W0"/>
<feature type="transmembrane region" description="Helical" evidence="6">
    <location>
        <begin position="127"/>
        <end position="150"/>
    </location>
</feature>
<proteinExistence type="inferred from homology"/>
<evidence type="ECO:0000256" key="5">
    <source>
        <dbReference type="ARBA" id="ARBA00023136"/>
    </source>
</evidence>
<reference evidence="7 8" key="1">
    <citation type="submission" date="2019-06" db="EMBL/GenBank/DDBJ databases">
        <authorList>
            <person name="Li M."/>
        </authorList>
    </citation>
    <scope>NUCLEOTIDE SEQUENCE [LARGE SCALE GENOMIC DNA]</scope>
    <source>
        <strain evidence="7 8">BGMRC2036</strain>
    </source>
</reference>
<dbReference type="GO" id="GO:0033013">
    <property type="term" value="P:tetrapyrrole metabolic process"/>
    <property type="evidence" value="ECO:0007669"/>
    <property type="project" value="UniProtKB-ARBA"/>
</dbReference>
<dbReference type="FunFam" id="1.20.1260.100:FF:000001">
    <property type="entry name" value="translocator protein 2"/>
    <property type="match status" value="1"/>
</dbReference>
<dbReference type="CDD" id="cd15904">
    <property type="entry name" value="TSPO_MBR"/>
    <property type="match status" value="1"/>
</dbReference>
<dbReference type="PIRSF" id="PIRSF005859">
    <property type="entry name" value="PBR"/>
    <property type="match status" value="1"/>
</dbReference>
<dbReference type="InterPro" id="IPR004307">
    <property type="entry name" value="TspO_MBR"/>
</dbReference>
<feature type="transmembrane region" description="Helical" evidence="6">
    <location>
        <begin position="74"/>
        <end position="93"/>
    </location>
</feature>
<accession>A0A506U2W0</accession>
<comment type="caution">
    <text evidence="7">The sequence shown here is derived from an EMBL/GenBank/DDBJ whole genome shotgun (WGS) entry which is preliminary data.</text>
</comment>
<keyword evidence="8" id="KW-1185">Reference proteome</keyword>
<name>A0A506U2W0_9HYPH</name>
<protein>
    <submittedName>
        <fullName evidence="7">Tryptophan-rich sensory protein</fullName>
    </submittedName>
</protein>
<evidence type="ECO:0000256" key="3">
    <source>
        <dbReference type="ARBA" id="ARBA00022692"/>
    </source>
</evidence>
<evidence type="ECO:0000256" key="6">
    <source>
        <dbReference type="SAM" id="Phobius"/>
    </source>
</evidence>
<dbReference type="PANTHER" id="PTHR10057:SF0">
    <property type="entry name" value="TRANSLOCATOR PROTEIN"/>
    <property type="match status" value="1"/>
</dbReference>
<keyword evidence="5 6" id="KW-0472">Membrane</keyword>
<evidence type="ECO:0000256" key="2">
    <source>
        <dbReference type="ARBA" id="ARBA00007524"/>
    </source>
</evidence>
<dbReference type="EMBL" id="VHLG01000015">
    <property type="protein sequence ID" value="TPW27818.1"/>
    <property type="molecule type" value="Genomic_DNA"/>
</dbReference>
<evidence type="ECO:0000313" key="7">
    <source>
        <dbReference type="EMBL" id="TPW27818.1"/>
    </source>
</evidence>
<feature type="transmembrane region" description="Helical" evidence="6">
    <location>
        <begin position="44"/>
        <end position="62"/>
    </location>
</feature>
<evidence type="ECO:0000256" key="4">
    <source>
        <dbReference type="ARBA" id="ARBA00022989"/>
    </source>
</evidence>
<keyword evidence="3 6" id="KW-0812">Transmembrane</keyword>
<dbReference type="OrthoDB" id="9795496at2"/>
<organism evidence="7 8">
    <name type="scientific">Martelella alba</name>
    <dbReference type="NCBI Taxonomy" id="2590451"/>
    <lineage>
        <taxon>Bacteria</taxon>
        <taxon>Pseudomonadati</taxon>
        <taxon>Pseudomonadota</taxon>
        <taxon>Alphaproteobacteria</taxon>
        <taxon>Hyphomicrobiales</taxon>
        <taxon>Aurantimonadaceae</taxon>
        <taxon>Martelella</taxon>
    </lineage>
</organism>
<dbReference type="Pfam" id="PF03073">
    <property type="entry name" value="TspO_MBR"/>
    <property type="match status" value="1"/>
</dbReference>
<gene>
    <name evidence="7" type="ORF">FJU08_18995</name>
</gene>
<comment type="subcellular location">
    <subcellularLocation>
        <location evidence="1">Membrane</location>
        <topology evidence="1">Multi-pass membrane protein</topology>
    </subcellularLocation>
</comment>
<dbReference type="GO" id="GO:0016020">
    <property type="term" value="C:membrane"/>
    <property type="evidence" value="ECO:0007669"/>
    <property type="project" value="UniProtKB-SubCell"/>
</dbReference>
<dbReference type="InterPro" id="IPR038330">
    <property type="entry name" value="TspO/MBR-related_sf"/>
</dbReference>
<sequence>MARIYIYTVFIAGVVVAGFVIGMLNLPGEWYGELAKPVFNPPDWLFAPVWSLLYVLIGWVGARVFLARRIRPRLMLDWAVLLVLNFLWPPAFFGIQLPMLGLAIIILLFLGLLCFVAYAWRHDRVSAVLFLPYLVWVGFAMALNGAIVYLN</sequence>
<evidence type="ECO:0000256" key="1">
    <source>
        <dbReference type="ARBA" id="ARBA00004141"/>
    </source>
</evidence>
<dbReference type="PANTHER" id="PTHR10057">
    <property type="entry name" value="PERIPHERAL-TYPE BENZODIAZEPINE RECEPTOR"/>
    <property type="match status" value="1"/>
</dbReference>
<feature type="transmembrane region" description="Helical" evidence="6">
    <location>
        <begin position="99"/>
        <end position="120"/>
    </location>
</feature>
<keyword evidence="4 6" id="KW-1133">Transmembrane helix</keyword>
<evidence type="ECO:0000313" key="8">
    <source>
        <dbReference type="Proteomes" id="UP000318801"/>
    </source>
</evidence>